<evidence type="ECO:0000256" key="3">
    <source>
        <dbReference type="ARBA" id="ARBA00022664"/>
    </source>
</evidence>
<evidence type="ECO:0000256" key="8">
    <source>
        <dbReference type="SAM" id="MobiDB-lite"/>
    </source>
</evidence>
<keyword evidence="3 7" id="KW-0507">mRNA processing</keyword>
<dbReference type="Proteomes" id="UP000271889">
    <property type="component" value="Unassembled WGS sequence"/>
</dbReference>
<dbReference type="OrthoDB" id="249612at2759"/>
<evidence type="ECO:0000256" key="4">
    <source>
        <dbReference type="ARBA" id="ARBA00022728"/>
    </source>
</evidence>
<dbReference type="PANTHER" id="PTHR12942:SF2">
    <property type="entry name" value="PRE-MRNA-SPLICING FACTOR SLU7"/>
    <property type="match status" value="1"/>
</dbReference>
<evidence type="ECO:0000256" key="2">
    <source>
        <dbReference type="ARBA" id="ARBA00007203"/>
    </source>
</evidence>
<evidence type="ECO:0000256" key="1">
    <source>
        <dbReference type="ARBA" id="ARBA00004123"/>
    </source>
</evidence>
<sequence>MNHTSVFGSYWKNGQWGYKCCHSFIKNSFCLQEEGLKAEKESAATVERMGTLHLGKRRILLNVVIPEPAAPTVEAPTTKTTKKEEPDMSDQASPKSEPEEASSSSSSSESEEEDSEKEREMERERERSKYS</sequence>
<keyword evidence="5 7" id="KW-0508">mRNA splicing</keyword>
<organism evidence="9 10">
    <name type="scientific">Cylicostephanus goldi</name>
    <name type="common">Nematode worm</name>
    <dbReference type="NCBI Taxonomy" id="71465"/>
    <lineage>
        <taxon>Eukaryota</taxon>
        <taxon>Metazoa</taxon>
        <taxon>Ecdysozoa</taxon>
        <taxon>Nematoda</taxon>
        <taxon>Chromadorea</taxon>
        <taxon>Rhabditida</taxon>
        <taxon>Rhabditina</taxon>
        <taxon>Rhabditomorpha</taxon>
        <taxon>Strongyloidea</taxon>
        <taxon>Strongylidae</taxon>
        <taxon>Cylicostephanus</taxon>
    </lineage>
</organism>
<dbReference type="InterPro" id="IPR039974">
    <property type="entry name" value="Splicing_factor_SLU7"/>
</dbReference>
<comment type="subcellular location">
    <subcellularLocation>
        <location evidence="1 7">Nucleus</location>
    </subcellularLocation>
</comment>
<proteinExistence type="inferred from homology"/>
<keyword evidence="10" id="KW-1185">Reference proteome</keyword>
<dbReference type="GO" id="GO:0000398">
    <property type="term" value="P:mRNA splicing, via spliceosome"/>
    <property type="evidence" value="ECO:0007669"/>
    <property type="project" value="UniProtKB-UniRule"/>
</dbReference>
<dbReference type="PANTHER" id="PTHR12942">
    <property type="entry name" value="STEP II SPLICING FACTOR SLU7"/>
    <property type="match status" value="1"/>
</dbReference>
<comment type="subunit">
    <text evidence="7">Associated with the spliceosome.</text>
</comment>
<dbReference type="GO" id="GO:0030628">
    <property type="term" value="F:pre-mRNA 3'-splice site binding"/>
    <property type="evidence" value="ECO:0007669"/>
    <property type="project" value="UniProtKB-UniRule"/>
</dbReference>
<evidence type="ECO:0000256" key="6">
    <source>
        <dbReference type="ARBA" id="ARBA00023242"/>
    </source>
</evidence>
<evidence type="ECO:0000313" key="10">
    <source>
        <dbReference type="Proteomes" id="UP000271889"/>
    </source>
</evidence>
<dbReference type="EMBL" id="UYRV01010589">
    <property type="protein sequence ID" value="VDK57533.1"/>
    <property type="molecule type" value="Genomic_DNA"/>
</dbReference>
<reference evidence="9 10" key="1">
    <citation type="submission" date="2018-11" db="EMBL/GenBank/DDBJ databases">
        <authorList>
            <consortium name="Pathogen Informatics"/>
        </authorList>
    </citation>
    <scope>NUCLEOTIDE SEQUENCE [LARGE SCALE GENOMIC DNA]</scope>
</reference>
<evidence type="ECO:0000256" key="5">
    <source>
        <dbReference type="ARBA" id="ARBA00023187"/>
    </source>
</evidence>
<feature type="compositionally biased region" description="Low complexity" evidence="8">
    <location>
        <begin position="66"/>
        <end position="79"/>
    </location>
</feature>
<keyword evidence="4 7" id="KW-0747">Spliceosome</keyword>
<evidence type="ECO:0000313" key="9">
    <source>
        <dbReference type="EMBL" id="VDK57533.1"/>
    </source>
</evidence>
<comment type="function">
    <text evidence="7">Involved in pre-mRNA splicing.</text>
</comment>
<feature type="compositionally biased region" description="Basic and acidic residues" evidence="8">
    <location>
        <begin position="116"/>
        <end position="131"/>
    </location>
</feature>
<protein>
    <recommendedName>
        <fullName evidence="7">Pre-mRNA-splicing factor SLU7</fullName>
    </recommendedName>
</protein>
<accession>A0A3P6RN93</accession>
<comment type="similarity">
    <text evidence="2 7">Belongs to the SLU7 family.</text>
</comment>
<name>A0A3P6RN93_CYLGO</name>
<dbReference type="GO" id="GO:0005681">
    <property type="term" value="C:spliceosomal complex"/>
    <property type="evidence" value="ECO:0007669"/>
    <property type="project" value="UniProtKB-UniRule"/>
</dbReference>
<gene>
    <name evidence="9" type="ORF">CGOC_LOCUS4021</name>
</gene>
<evidence type="ECO:0000256" key="7">
    <source>
        <dbReference type="RuleBase" id="RU367071"/>
    </source>
</evidence>
<keyword evidence="6 7" id="KW-0539">Nucleus</keyword>
<feature type="region of interest" description="Disordered" evidence="8">
    <location>
        <begin position="65"/>
        <end position="131"/>
    </location>
</feature>
<dbReference type="AlphaFoldDB" id="A0A3P6RN93"/>